<dbReference type="KEGG" id="mshj:MSHI_13110"/>
<name>A0A7I7MMJ2_9MYCO</name>
<evidence type="ECO:0000313" key="2">
    <source>
        <dbReference type="Proteomes" id="UP000467236"/>
    </source>
</evidence>
<gene>
    <name evidence="1" type="primary">lppJ_2</name>
    <name evidence="1" type="ORF">MSHI_13110</name>
</gene>
<dbReference type="Proteomes" id="UP000467236">
    <property type="component" value="Chromosome"/>
</dbReference>
<protein>
    <submittedName>
        <fullName evidence="1">Putative lipoprotein LppJ</fullName>
    </submittedName>
</protein>
<keyword evidence="2" id="KW-1185">Reference proteome</keyword>
<evidence type="ECO:0000313" key="1">
    <source>
        <dbReference type="EMBL" id="BBX73405.1"/>
    </source>
</evidence>
<sequence>MLAVSLLFAGAFLAVARFHSSPSDVLDHPANPVSDDATRALVVEAAKHVVTVAGLQTTTAGYLLMSCKNRDDPPYQGAVYLTFVLPAGARADTYFRTAAAALTTHGWTEGLPPSDQVFGKTLSKGGVTAILHRHDADTGMGVLRLYGQCRNITDHRRDPTGWIDITGELTLTVR</sequence>
<proteinExistence type="predicted"/>
<dbReference type="OrthoDB" id="4749578at2"/>
<accession>A0A7I7MMJ2</accession>
<dbReference type="EMBL" id="AP022575">
    <property type="protein sequence ID" value="BBX73405.1"/>
    <property type="molecule type" value="Genomic_DNA"/>
</dbReference>
<dbReference type="AlphaFoldDB" id="A0A7I7MMJ2"/>
<reference evidence="1 2" key="1">
    <citation type="journal article" date="2019" name="Emerg. Microbes Infect.">
        <title>Comprehensive subspecies identification of 175 nontuberculous mycobacteria species based on 7547 genomic profiles.</title>
        <authorList>
            <person name="Matsumoto Y."/>
            <person name="Kinjo T."/>
            <person name="Motooka D."/>
            <person name="Nabeya D."/>
            <person name="Jung N."/>
            <person name="Uechi K."/>
            <person name="Horii T."/>
            <person name="Iida T."/>
            <person name="Fujita J."/>
            <person name="Nakamura S."/>
        </authorList>
    </citation>
    <scope>NUCLEOTIDE SEQUENCE [LARGE SCALE GENOMIC DNA]</scope>
    <source>
        <strain evidence="1 2">JCM 14233</strain>
    </source>
</reference>
<organism evidence="1 2">
    <name type="scientific">Mycobacterium shinjukuense</name>
    <dbReference type="NCBI Taxonomy" id="398694"/>
    <lineage>
        <taxon>Bacteria</taxon>
        <taxon>Bacillati</taxon>
        <taxon>Actinomycetota</taxon>
        <taxon>Actinomycetes</taxon>
        <taxon>Mycobacteriales</taxon>
        <taxon>Mycobacteriaceae</taxon>
        <taxon>Mycobacterium</taxon>
    </lineage>
</organism>
<keyword evidence="1" id="KW-0449">Lipoprotein</keyword>